<feature type="transmembrane region" description="Helical" evidence="15">
    <location>
        <begin position="1035"/>
        <end position="1063"/>
    </location>
</feature>
<dbReference type="Gene3D" id="3.40.1110.10">
    <property type="entry name" value="Calcium-transporting ATPase, cytoplasmic domain N"/>
    <property type="match status" value="1"/>
</dbReference>
<feature type="binding site" evidence="13">
    <location>
        <position position="678"/>
    </location>
    <ligand>
        <name>ATP</name>
        <dbReference type="ChEBI" id="CHEBI:30616"/>
    </ligand>
</feature>
<feature type="binding site" evidence="13">
    <location>
        <position position="794"/>
    </location>
    <ligand>
        <name>ATP</name>
        <dbReference type="ChEBI" id="CHEBI:30616"/>
    </ligand>
</feature>
<evidence type="ECO:0000259" key="17">
    <source>
        <dbReference type="Pfam" id="PF16212"/>
    </source>
</evidence>
<evidence type="ECO:0000313" key="19">
    <source>
        <dbReference type="EMBL" id="CAL1160859.1"/>
    </source>
</evidence>
<comment type="caution">
    <text evidence="18">The sequence shown here is derived from an EMBL/GenBank/DDBJ whole genome shotgun (WGS) entry which is preliminary data.</text>
</comment>
<dbReference type="InterPro" id="IPR036412">
    <property type="entry name" value="HAD-like_sf"/>
</dbReference>
<dbReference type="PROSITE" id="PS00154">
    <property type="entry name" value="ATPASE_E1_E2"/>
    <property type="match status" value="1"/>
</dbReference>
<dbReference type="Pfam" id="PF16209">
    <property type="entry name" value="PhoLip_ATPase_N"/>
    <property type="match status" value="1"/>
</dbReference>
<dbReference type="InterPro" id="IPR018303">
    <property type="entry name" value="ATPase_P-typ_P_site"/>
</dbReference>
<dbReference type="Proteomes" id="UP001152797">
    <property type="component" value="Unassembled WGS sequence"/>
</dbReference>
<feature type="binding site" evidence="13">
    <location>
        <position position="400"/>
    </location>
    <ligand>
        <name>ATP</name>
        <dbReference type="ChEBI" id="CHEBI:30616"/>
    </ligand>
</feature>
<evidence type="ECO:0000256" key="6">
    <source>
        <dbReference type="ARBA" id="ARBA00022840"/>
    </source>
</evidence>
<comment type="catalytic activity">
    <reaction evidence="11 15">
        <text>ATP + H2O + phospholipidSide 1 = ADP + phosphate + phospholipidSide 2.</text>
        <dbReference type="EC" id="7.6.2.1"/>
    </reaction>
</comment>
<keyword evidence="8 15" id="KW-1278">Translocase</keyword>
<feature type="binding site" evidence="13">
    <location>
        <position position="544"/>
    </location>
    <ligand>
        <name>ATP</name>
        <dbReference type="ChEBI" id="CHEBI:30616"/>
    </ligand>
</feature>
<dbReference type="SUPFAM" id="SSF56784">
    <property type="entry name" value="HAD-like"/>
    <property type="match status" value="1"/>
</dbReference>
<feature type="binding site" evidence="14">
    <location>
        <position position="795"/>
    </location>
    <ligand>
        <name>Mg(2+)</name>
        <dbReference type="ChEBI" id="CHEBI:18420"/>
    </ligand>
</feature>
<feature type="transmembrane region" description="Helical" evidence="15">
    <location>
        <begin position="995"/>
        <end position="1015"/>
    </location>
</feature>
<keyword evidence="10 15" id="KW-0472">Membrane</keyword>
<dbReference type="GO" id="GO:0045332">
    <property type="term" value="P:phospholipid translocation"/>
    <property type="evidence" value="ECO:0007669"/>
    <property type="project" value="TreeGrafter"/>
</dbReference>
<evidence type="ECO:0000256" key="15">
    <source>
        <dbReference type="RuleBase" id="RU362033"/>
    </source>
</evidence>
<dbReference type="SUPFAM" id="SSF81653">
    <property type="entry name" value="Calcium ATPase, transduction domain A"/>
    <property type="match status" value="1"/>
</dbReference>
<feature type="transmembrane region" description="Helical" evidence="15">
    <location>
        <begin position="963"/>
        <end position="983"/>
    </location>
</feature>
<dbReference type="GO" id="GO:0140326">
    <property type="term" value="F:ATPase-coupled intramembrane lipid transporter activity"/>
    <property type="evidence" value="ECO:0007669"/>
    <property type="project" value="UniProtKB-EC"/>
</dbReference>
<evidence type="ECO:0000256" key="12">
    <source>
        <dbReference type="PIRSR" id="PIRSR606539-1"/>
    </source>
</evidence>
<feature type="binding site" evidence="14">
    <location>
        <position position="400"/>
    </location>
    <ligand>
        <name>Mg(2+)</name>
        <dbReference type="ChEBI" id="CHEBI:18420"/>
    </ligand>
</feature>
<dbReference type="SFLD" id="SFLDS00003">
    <property type="entry name" value="Haloacid_Dehalogenase"/>
    <property type="match status" value="1"/>
</dbReference>
<feature type="transmembrane region" description="Helical" evidence="15">
    <location>
        <begin position="881"/>
        <end position="901"/>
    </location>
</feature>
<dbReference type="GO" id="GO:0000287">
    <property type="term" value="F:magnesium ion binding"/>
    <property type="evidence" value="ECO:0007669"/>
    <property type="project" value="UniProtKB-UniRule"/>
</dbReference>
<dbReference type="SUPFAM" id="SSF81665">
    <property type="entry name" value="Calcium ATPase, transmembrane domain M"/>
    <property type="match status" value="1"/>
</dbReference>
<feature type="transmembrane region" description="Helical" evidence="15">
    <location>
        <begin position="849"/>
        <end position="869"/>
    </location>
</feature>
<feature type="domain" description="P-type ATPase N-terminal" evidence="16">
    <location>
        <begin position="37"/>
        <end position="79"/>
    </location>
</feature>
<evidence type="ECO:0000256" key="4">
    <source>
        <dbReference type="ARBA" id="ARBA00022723"/>
    </source>
</evidence>
<dbReference type="SFLD" id="SFLDF00027">
    <property type="entry name" value="p-type_atpase"/>
    <property type="match status" value="1"/>
</dbReference>
<sequence>MKQGHSLGQRSFSEFRYRVEVNGVEVEPAGLVKGEPNRVSTTRFTVLTWLPKSLFLQFQRVANIYFLFIAVIVCMPFSTKRWQSKVFPYLLVLAWTALKDLYEDMQRRKDNRMENARSCWRFNWELKEFELIAWRLVKPGDFVCTLCDEAFPADLLVLSAADGHAFVSTVNLDGETNLKLRTAPKVFSSLQMKNEGASLSAVPSELASLVSEVCRQQLHVRLATPCADLAEMNALVSFAGTEDVGSIDYAACDSFAPRGCVLRNTSWLLSIAAYTGIHTKQCLNSAKVSGKVSNMQALLNRCVYGLLAFLILTCCYLATAAKSMSVHTNWPERFLAYTITLYHVVPISLYVAFEVLKLILGRFIDSDQQMVDKAGIGAKARTADLVEELGQIDFIFSDKTGTLTANEMRFARCAVGDVVFGPFIADPLGGPVLGQLQVKDILGEPSEPSEQSFAQNVLWFFICISVCHTVQVNSKDMQYSGPSPDEVALVEGANSVGVSLKSRRKTELQKEEIVVCAPSIGSGENRGKGRVTDHVFVVLHTIEFSAERKRMSVLCQHEGVIHCITKGADIALATVLTSKLGAKEEDHLRFFSEMGLRTLVVASKTVDPSAFASWESQWLTAKGSLESRTERLAECGAMIEKDLQLVGISAVEDRLQEGVPTAIARLKDAGIRLWVLTGDKTETAVDIAYSCNLFSQGMELIFLTNSADVAAASERLATAEKSIKGDSNCGLVIDGRTLQFILEDHDSSTTFYKLAMSSTSCVCTRFSPSQKRRLVDEVRKRGSSITLAIGDGANDVPMILGAHVGIGLRGKEGSQAVQASDIAISQFAFLVPLLLCHGRRAYRRVASFLCYYFYKNVALAFGDFIWAHQNSFSGEVAYPEWLSTSFNAVFTWWPVIIVLAFDQDIPDSISNAQPRIYTEGIKREWFNIRLFALWMTSAAFQGSLAWILPNFLFGSFDYEAVDFWRASATSFTMVIVIVALKLALHDFKRCSLSCLLPIIGSIASYIIVLFLLGYVPLGQRMQPNLAGDPPVPGWIFSNATPILVIALASPLALLPDAMALLWVRKLHPSPLFQIRSKNL</sequence>
<dbReference type="PANTHER" id="PTHR24092">
    <property type="entry name" value="PROBABLE PHOSPHOLIPID-TRANSPORTING ATPASE"/>
    <property type="match status" value="1"/>
</dbReference>
<feature type="binding site" evidence="13">
    <location>
        <position position="597"/>
    </location>
    <ligand>
        <name>ATP</name>
        <dbReference type="ChEBI" id="CHEBI:30616"/>
    </ligand>
</feature>
<feature type="binding site" evidence="13">
    <location>
        <position position="765"/>
    </location>
    <ligand>
        <name>ATP</name>
        <dbReference type="ChEBI" id="CHEBI:30616"/>
    </ligand>
</feature>
<evidence type="ECO:0000256" key="7">
    <source>
        <dbReference type="ARBA" id="ARBA00022842"/>
    </source>
</evidence>
<dbReference type="InterPro" id="IPR023299">
    <property type="entry name" value="ATPase_P-typ_cyto_dom_N"/>
</dbReference>
<feature type="binding site" evidence="13">
    <location>
        <position position="771"/>
    </location>
    <ligand>
        <name>ATP</name>
        <dbReference type="ChEBI" id="CHEBI:30616"/>
    </ligand>
</feature>
<keyword evidence="5 13" id="KW-0547">Nucleotide-binding</keyword>
<dbReference type="Gene3D" id="2.70.150.10">
    <property type="entry name" value="Calcium-transporting ATPase, cytoplasmic transduction domain A"/>
    <property type="match status" value="1"/>
</dbReference>
<dbReference type="InterPro" id="IPR023214">
    <property type="entry name" value="HAD_sf"/>
</dbReference>
<dbReference type="GO" id="GO:0005886">
    <property type="term" value="C:plasma membrane"/>
    <property type="evidence" value="ECO:0007669"/>
    <property type="project" value="TreeGrafter"/>
</dbReference>
<reference evidence="18" key="1">
    <citation type="submission" date="2022-10" db="EMBL/GenBank/DDBJ databases">
        <authorList>
            <person name="Chen Y."/>
            <person name="Dougan E. K."/>
            <person name="Chan C."/>
            <person name="Rhodes N."/>
            <person name="Thang M."/>
        </authorList>
    </citation>
    <scope>NUCLEOTIDE SEQUENCE</scope>
</reference>
<keyword evidence="20" id="KW-1185">Reference proteome</keyword>
<feature type="binding site" evidence="14">
    <location>
        <position position="398"/>
    </location>
    <ligand>
        <name>Mg(2+)</name>
        <dbReference type="ChEBI" id="CHEBI:18420"/>
    </ligand>
</feature>
<dbReference type="FunFam" id="3.40.50.1000:FF:000014">
    <property type="entry name" value="Phospholipid-transporting ATPase"/>
    <property type="match status" value="1"/>
</dbReference>
<dbReference type="GO" id="GO:0005524">
    <property type="term" value="F:ATP binding"/>
    <property type="evidence" value="ECO:0007669"/>
    <property type="project" value="UniProtKB-UniRule"/>
</dbReference>
<keyword evidence="6 13" id="KW-0067">ATP-binding</keyword>
<feature type="binding site" evidence="13">
    <location>
        <position position="399"/>
    </location>
    <ligand>
        <name>ATP</name>
        <dbReference type="ChEBI" id="CHEBI:30616"/>
    </ligand>
</feature>
<evidence type="ECO:0000256" key="13">
    <source>
        <dbReference type="PIRSR" id="PIRSR606539-2"/>
    </source>
</evidence>
<organism evidence="18">
    <name type="scientific">Cladocopium goreaui</name>
    <dbReference type="NCBI Taxonomy" id="2562237"/>
    <lineage>
        <taxon>Eukaryota</taxon>
        <taxon>Sar</taxon>
        <taxon>Alveolata</taxon>
        <taxon>Dinophyceae</taxon>
        <taxon>Suessiales</taxon>
        <taxon>Symbiodiniaceae</taxon>
        <taxon>Cladocopium</taxon>
    </lineage>
</organism>
<evidence type="ECO:0000256" key="5">
    <source>
        <dbReference type="ARBA" id="ARBA00022741"/>
    </source>
</evidence>
<comment type="similarity">
    <text evidence="2 15">Belongs to the cation transport ATPase (P-type) (TC 3.A.3) family. Type IV subfamily.</text>
</comment>
<dbReference type="EMBL" id="CAMXCT030004057">
    <property type="protein sequence ID" value="CAL4794796.1"/>
    <property type="molecule type" value="Genomic_DNA"/>
</dbReference>
<evidence type="ECO:0000256" key="3">
    <source>
        <dbReference type="ARBA" id="ARBA00022692"/>
    </source>
</evidence>
<dbReference type="Gene3D" id="3.40.50.1000">
    <property type="entry name" value="HAD superfamily/HAD-like"/>
    <property type="match status" value="1"/>
</dbReference>
<feature type="binding site" evidence="14">
    <location>
        <position position="791"/>
    </location>
    <ligand>
        <name>Mg(2+)</name>
        <dbReference type="ChEBI" id="CHEBI:18420"/>
    </ligand>
</feature>
<proteinExistence type="inferred from homology"/>
<dbReference type="PANTHER" id="PTHR24092:SF150">
    <property type="entry name" value="PHOSPHOLIPID-TRANSPORTING ATPASE"/>
    <property type="match status" value="1"/>
</dbReference>
<reference evidence="19" key="2">
    <citation type="submission" date="2024-04" db="EMBL/GenBank/DDBJ databases">
        <authorList>
            <person name="Chen Y."/>
            <person name="Shah S."/>
            <person name="Dougan E. K."/>
            <person name="Thang M."/>
            <person name="Chan C."/>
        </authorList>
    </citation>
    <scope>NUCLEOTIDE SEQUENCE [LARGE SCALE GENOMIC DNA]</scope>
</reference>
<dbReference type="InterPro" id="IPR001757">
    <property type="entry name" value="P_typ_ATPase"/>
</dbReference>
<dbReference type="EMBL" id="CAMXCT020004057">
    <property type="protein sequence ID" value="CAL1160859.1"/>
    <property type="molecule type" value="Genomic_DNA"/>
</dbReference>
<dbReference type="SUPFAM" id="SSF81660">
    <property type="entry name" value="Metal cation-transporting ATPase, ATP-binding domain N"/>
    <property type="match status" value="1"/>
</dbReference>
<evidence type="ECO:0000256" key="11">
    <source>
        <dbReference type="ARBA" id="ARBA00034036"/>
    </source>
</evidence>
<evidence type="ECO:0000256" key="10">
    <source>
        <dbReference type="ARBA" id="ARBA00023136"/>
    </source>
</evidence>
<keyword evidence="9 15" id="KW-1133">Transmembrane helix</keyword>
<dbReference type="SFLD" id="SFLDG00002">
    <property type="entry name" value="C1.7:_P-type_atpase_like"/>
    <property type="match status" value="1"/>
</dbReference>
<feature type="transmembrane region" description="Helical" evidence="15">
    <location>
        <begin position="298"/>
        <end position="319"/>
    </location>
</feature>
<evidence type="ECO:0000256" key="2">
    <source>
        <dbReference type="ARBA" id="ARBA00008109"/>
    </source>
</evidence>
<dbReference type="InterPro" id="IPR006539">
    <property type="entry name" value="P-type_ATPase_IV"/>
</dbReference>
<comment type="subcellular location">
    <subcellularLocation>
        <location evidence="1 15">Membrane</location>
        <topology evidence="1 15">Multi-pass membrane protein</topology>
    </subcellularLocation>
</comment>
<dbReference type="InterPro" id="IPR008250">
    <property type="entry name" value="ATPase_P-typ_transduc_dom_A_sf"/>
</dbReference>
<dbReference type="PRINTS" id="PR00119">
    <property type="entry name" value="CATATPASE"/>
</dbReference>
<name>A0A9P1GEJ8_9DINO</name>
<evidence type="ECO:0000256" key="9">
    <source>
        <dbReference type="ARBA" id="ARBA00022989"/>
    </source>
</evidence>
<dbReference type="InterPro" id="IPR032631">
    <property type="entry name" value="P-type_ATPase_N"/>
</dbReference>
<dbReference type="InterPro" id="IPR032630">
    <property type="entry name" value="P_typ_ATPase_c"/>
</dbReference>
<dbReference type="InterPro" id="IPR044492">
    <property type="entry name" value="P_typ_ATPase_HD_dom"/>
</dbReference>
<feature type="binding site" evidence="13">
    <location>
        <position position="486"/>
    </location>
    <ligand>
        <name>ATP</name>
        <dbReference type="ChEBI" id="CHEBI:30616"/>
    </ligand>
</feature>
<dbReference type="OrthoDB" id="377733at2759"/>
<feature type="binding site" evidence="13">
    <location>
        <position position="795"/>
    </location>
    <ligand>
        <name>ATP</name>
        <dbReference type="ChEBI" id="CHEBI:30616"/>
    </ligand>
</feature>
<feature type="transmembrane region" description="Helical" evidence="15">
    <location>
        <begin position="931"/>
        <end position="951"/>
    </location>
</feature>
<feature type="transmembrane region" description="Helical" evidence="15">
    <location>
        <begin position="339"/>
        <end position="360"/>
    </location>
</feature>
<keyword evidence="4 14" id="KW-0479">Metal-binding</keyword>
<evidence type="ECO:0000313" key="18">
    <source>
        <dbReference type="EMBL" id="CAI4007484.1"/>
    </source>
</evidence>
<feature type="binding site" evidence="13">
    <location>
        <position position="566"/>
    </location>
    <ligand>
        <name>ATP</name>
        <dbReference type="ChEBI" id="CHEBI:30616"/>
    </ligand>
</feature>
<evidence type="ECO:0000313" key="20">
    <source>
        <dbReference type="Proteomes" id="UP001152797"/>
    </source>
</evidence>
<feature type="binding site" evidence="13">
    <location>
        <position position="398"/>
    </location>
    <ligand>
        <name>ATP</name>
        <dbReference type="ChEBI" id="CHEBI:30616"/>
    </ligand>
</feature>
<dbReference type="NCBIfam" id="TIGR01652">
    <property type="entry name" value="ATPase-Plipid"/>
    <property type="match status" value="1"/>
</dbReference>
<dbReference type="EMBL" id="CAMXCT010004057">
    <property type="protein sequence ID" value="CAI4007484.1"/>
    <property type="molecule type" value="Genomic_DNA"/>
</dbReference>
<dbReference type="AlphaFoldDB" id="A0A9P1GEJ8"/>
<dbReference type="InterPro" id="IPR023298">
    <property type="entry name" value="ATPase_P-typ_TM_dom_sf"/>
</dbReference>
<feature type="binding site" evidence="13">
    <location>
        <position position="679"/>
    </location>
    <ligand>
        <name>ATP</name>
        <dbReference type="ChEBI" id="CHEBI:30616"/>
    </ligand>
</feature>
<protein>
    <recommendedName>
        <fullName evidence="15">Phospholipid-transporting ATPase</fullName>
        <ecNumber evidence="15">7.6.2.1</ecNumber>
    </recommendedName>
</protein>
<feature type="active site" description="4-aspartylphosphate intermediate" evidence="12">
    <location>
        <position position="398"/>
    </location>
</feature>
<evidence type="ECO:0000256" key="8">
    <source>
        <dbReference type="ARBA" id="ARBA00022967"/>
    </source>
</evidence>
<dbReference type="EC" id="7.6.2.1" evidence="15"/>
<accession>A0A9P1GEJ8</accession>
<dbReference type="GO" id="GO:0016887">
    <property type="term" value="F:ATP hydrolysis activity"/>
    <property type="evidence" value="ECO:0007669"/>
    <property type="project" value="InterPro"/>
</dbReference>
<dbReference type="Pfam" id="PF13246">
    <property type="entry name" value="Cation_ATPase"/>
    <property type="match status" value="1"/>
</dbReference>
<keyword evidence="7 14" id="KW-0460">Magnesium</keyword>
<keyword evidence="3 15" id="KW-0812">Transmembrane</keyword>
<feature type="binding site" evidence="13">
    <location>
        <position position="677"/>
    </location>
    <ligand>
        <name>ATP</name>
        <dbReference type="ChEBI" id="CHEBI:30616"/>
    </ligand>
</feature>
<dbReference type="NCBIfam" id="TIGR01494">
    <property type="entry name" value="ATPase_P-type"/>
    <property type="match status" value="1"/>
</dbReference>
<dbReference type="Pfam" id="PF16212">
    <property type="entry name" value="PhoLip_ATPase_C"/>
    <property type="match status" value="1"/>
</dbReference>
<feature type="transmembrane region" description="Helical" evidence="15">
    <location>
        <begin position="61"/>
        <end position="79"/>
    </location>
</feature>
<comment type="cofactor">
    <cofactor evidence="14">
        <name>Mg(2+)</name>
        <dbReference type="ChEBI" id="CHEBI:18420"/>
    </cofactor>
</comment>
<gene>
    <name evidence="18" type="ORF">C1SCF055_LOCUS33036</name>
</gene>
<evidence type="ECO:0000256" key="1">
    <source>
        <dbReference type="ARBA" id="ARBA00004141"/>
    </source>
</evidence>
<feature type="domain" description="P-type ATPase C-terminal" evidence="17">
    <location>
        <begin position="817"/>
        <end position="1068"/>
    </location>
</feature>
<evidence type="ECO:0000256" key="14">
    <source>
        <dbReference type="PIRSR" id="PIRSR606539-3"/>
    </source>
</evidence>
<evidence type="ECO:0000259" key="16">
    <source>
        <dbReference type="Pfam" id="PF16209"/>
    </source>
</evidence>